<comment type="caution">
    <text evidence="11">The sequence shown here is derived from an EMBL/GenBank/DDBJ whole genome shotgun (WGS) entry which is preliminary data.</text>
</comment>
<keyword evidence="5" id="KW-0472">Membrane</keyword>
<evidence type="ECO:0000259" key="10">
    <source>
        <dbReference type="Pfam" id="PF00535"/>
    </source>
</evidence>
<accession>A0A367RHX4</accession>
<reference evidence="11 12" key="1">
    <citation type="submission" date="2016-04" db="EMBL/GenBank/DDBJ databases">
        <authorList>
            <person name="Evans L.H."/>
            <person name="Alamgir A."/>
            <person name="Owens N."/>
            <person name="Weber N.D."/>
            <person name="Virtaneva K."/>
            <person name="Barbian K."/>
            <person name="Babar A."/>
            <person name="Rosenke K."/>
        </authorList>
    </citation>
    <scope>NUCLEOTIDE SEQUENCE [LARGE SCALE GENOMIC DNA]</scope>
    <source>
        <strain evidence="11">NIES-2108</strain>
    </source>
</reference>
<sequence>MSQVSIVIPTLNEAVSLERTLRQLTLLNPPAFEVIVVDGGSDDETVTVAKQCFGSFNQSLCVQVLSSEQRGRSIQMNYGASAATGDILCFLHADTWVPDDLITVIEQTLLEPTIACGGFISLMSGSQTTRWGISLHNYLKTYYAPLLFKPHLFFRGLRLLFGDQVMFCRRTDFWDCNGFDEALPIMEDGDLCLKLVKKGRIYLVNRIVHSSDRRVAKWGSWKANAIYLYIGLLWGIGVDANYLKQFYQDIR</sequence>
<dbReference type="CDD" id="cd02522">
    <property type="entry name" value="GT_2_like_a"/>
    <property type="match status" value="1"/>
</dbReference>
<comment type="pathway">
    <text evidence="7">Carotenoid biosynthesis; staphyloxanthin biosynthesis; staphyloxanthin from farnesyl diphosphate: step 4/5.</text>
</comment>
<evidence type="ECO:0000256" key="6">
    <source>
        <dbReference type="ARBA" id="ARBA00037281"/>
    </source>
</evidence>
<evidence type="ECO:0000256" key="4">
    <source>
        <dbReference type="ARBA" id="ARBA00022679"/>
    </source>
</evidence>
<evidence type="ECO:0000256" key="7">
    <source>
        <dbReference type="ARBA" id="ARBA00037904"/>
    </source>
</evidence>
<name>A0A367RHX4_NOSPU</name>
<dbReference type="Proteomes" id="UP000252085">
    <property type="component" value="Unassembled WGS sequence"/>
</dbReference>
<protein>
    <recommendedName>
        <fullName evidence="9">4,4'-diaponeurosporenoate glycosyltransferase</fullName>
    </recommendedName>
</protein>
<evidence type="ECO:0000256" key="5">
    <source>
        <dbReference type="ARBA" id="ARBA00023136"/>
    </source>
</evidence>
<dbReference type="SUPFAM" id="SSF53448">
    <property type="entry name" value="Nucleotide-diphospho-sugar transferases"/>
    <property type="match status" value="1"/>
</dbReference>
<dbReference type="InterPro" id="IPR026461">
    <property type="entry name" value="Trfase_2_rSAM/seldom_assoc"/>
</dbReference>
<dbReference type="PANTHER" id="PTHR43646:SF2">
    <property type="entry name" value="GLYCOSYLTRANSFERASE 2-LIKE DOMAIN-CONTAINING PROTEIN"/>
    <property type="match status" value="1"/>
</dbReference>
<evidence type="ECO:0000256" key="8">
    <source>
        <dbReference type="ARBA" id="ARBA00038120"/>
    </source>
</evidence>
<organism evidence="11 12">
    <name type="scientific">Nostoc punctiforme NIES-2108</name>
    <dbReference type="NCBI Taxonomy" id="1356359"/>
    <lineage>
        <taxon>Bacteria</taxon>
        <taxon>Bacillati</taxon>
        <taxon>Cyanobacteriota</taxon>
        <taxon>Cyanophyceae</taxon>
        <taxon>Nostocales</taxon>
        <taxon>Nostocaceae</taxon>
        <taxon>Nostoc</taxon>
    </lineage>
</organism>
<dbReference type="EMBL" id="LXQE01000150">
    <property type="protein sequence ID" value="RCJ36157.1"/>
    <property type="molecule type" value="Genomic_DNA"/>
</dbReference>
<evidence type="ECO:0000313" key="12">
    <source>
        <dbReference type="Proteomes" id="UP000252085"/>
    </source>
</evidence>
<dbReference type="InterPro" id="IPR001173">
    <property type="entry name" value="Glyco_trans_2-like"/>
</dbReference>
<dbReference type="GO" id="GO:0016757">
    <property type="term" value="F:glycosyltransferase activity"/>
    <property type="evidence" value="ECO:0007669"/>
    <property type="project" value="UniProtKB-KW"/>
</dbReference>
<evidence type="ECO:0000256" key="3">
    <source>
        <dbReference type="ARBA" id="ARBA00022676"/>
    </source>
</evidence>
<evidence type="ECO:0000256" key="2">
    <source>
        <dbReference type="ARBA" id="ARBA00022475"/>
    </source>
</evidence>
<feature type="domain" description="Glycosyltransferase 2-like" evidence="10">
    <location>
        <begin position="5"/>
        <end position="142"/>
    </location>
</feature>
<dbReference type="Gene3D" id="3.90.550.10">
    <property type="entry name" value="Spore Coat Polysaccharide Biosynthesis Protein SpsA, Chain A"/>
    <property type="match status" value="1"/>
</dbReference>
<dbReference type="NCBIfam" id="TIGR04283">
    <property type="entry name" value="glyco_like_mftF"/>
    <property type="match status" value="1"/>
</dbReference>
<comment type="similarity">
    <text evidence="8">Belongs to the glycosyltransferase 2 family. CrtQ subfamily.</text>
</comment>
<dbReference type="Pfam" id="PF00535">
    <property type="entry name" value="Glycos_transf_2"/>
    <property type="match status" value="1"/>
</dbReference>
<keyword evidence="4 11" id="KW-0808">Transferase</keyword>
<dbReference type="GO" id="GO:0005886">
    <property type="term" value="C:plasma membrane"/>
    <property type="evidence" value="ECO:0007669"/>
    <property type="project" value="UniProtKB-SubCell"/>
</dbReference>
<evidence type="ECO:0000256" key="9">
    <source>
        <dbReference type="ARBA" id="ARBA00040345"/>
    </source>
</evidence>
<dbReference type="PANTHER" id="PTHR43646">
    <property type="entry name" value="GLYCOSYLTRANSFERASE"/>
    <property type="match status" value="1"/>
</dbReference>
<dbReference type="InterPro" id="IPR029044">
    <property type="entry name" value="Nucleotide-diphossugar_trans"/>
</dbReference>
<keyword evidence="2" id="KW-1003">Cell membrane</keyword>
<evidence type="ECO:0000313" key="11">
    <source>
        <dbReference type="EMBL" id="RCJ36157.1"/>
    </source>
</evidence>
<keyword evidence="3" id="KW-0328">Glycosyltransferase</keyword>
<gene>
    <name evidence="11" type="ORF">A6769_17790</name>
</gene>
<dbReference type="AlphaFoldDB" id="A0A367RHX4"/>
<proteinExistence type="inferred from homology"/>
<comment type="subcellular location">
    <subcellularLocation>
        <location evidence="1">Cell membrane</location>
    </subcellularLocation>
</comment>
<evidence type="ECO:0000256" key="1">
    <source>
        <dbReference type="ARBA" id="ARBA00004236"/>
    </source>
</evidence>
<comment type="function">
    <text evidence="6">Catalyzes the glycosylation of 4,4'-diaponeurosporenoate, i.e. the esterification of glucose at the C1'' position with the carboxyl group of 4,4'-diaponeurosporenic acid, to form glycosyl-4,4'-diaponeurosporenoate. This is a step in the biosynthesis of staphyloxanthin, an orange pigment present in most staphylococci strains.</text>
</comment>